<accession>A0A3N1VK73</accession>
<sequence>MQEKSVRLFLFPHSVLPESVARCLLTVWPTMDCLQAIGPAFVPDWAKPLCPSHGVVKEESFWEQVRRVLKGYQELGSRVGEDGLMAVISRDWAVDEAPETRSHIQSVLRGISSQPYDAAEGLFVEALVFLEMAKDLDIRELELSTNLEEMEQLEEKLYQALGADEEDSAELQRALETANPPLSPDWGHFGYLLRVRIGFWFRLWSRAAAMEQPIALAALSRDVVDEALDALQTQKERQGGIWERGESRLLNLPRVDLLSPAAFAEWLEAVGDLEARARFLQGFEALVQDPRNADRLRDVRDGAQSLEQSLQSLWRRSQGEAFGSDGYRVVLTVPENVTYRDMWRSVDRAGLQTLGPGAVSQNAAVLVHVEPERL</sequence>
<dbReference type="Proteomes" id="UP000276223">
    <property type="component" value="Unassembled WGS sequence"/>
</dbReference>
<evidence type="ECO:0000313" key="2">
    <source>
        <dbReference type="Proteomes" id="UP000276223"/>
    </source>
</evidence>
<name>A0A3N1VK73_9BACT</name>
<evidence type="ECO:0000313" key="1">
    <source>
        <dbReference type="EMBL" id="ROR03216.1"/>
    </source>
</evidence>
<proteinExistence type="predicted"/>
<comment type="caution">
    <text evidence="1">The sequence shown here is derived from an EMBL/GenBank/DDBJ whole genome shotgun (WGS) entry which is preliminary data.</text>
</comment>
<dbReference type="RefSeq" id="WP_123289007.1">
    <property type="nucleotide sequence ID" value="NZ_RJVA01000009.1"/>
</dbReference>
<dbReference type="AlphaFoldDB" id="A0A3N1VK73"/>
<dbReference type="EMBL" id="RJVA01000009">
    <property type="protein sequence ID" value="ROR03216.1"/>
    <property type="molecule type" value="Genomic_DNA"/>
</dbReference>
<gene>
    <name evidence="1" type="ORF">EDC27_0478</name>
</gene>
<keyword evidence="2" id="KW-1185">Reference proteome</keyword>
<organism evidence="1 2">
    <name type="scientific">Desulfosoma caldarium</name>
    <dbReference type="NCBI Taxonomy" id="610254"/>
    <lineage>
        <taxon>Bacteria</taxon>
        <taxon>Pseudomonadati</taxon>
        <taxon>Thermodesulfobacteriota</taxon>
        <taxon>Syntrophobacteria</taxon>
        <taxon>Syntrophobacterales</taxon>
        <taxon>Syntrophobacteraceae</taxon>
        <taxon>Desulfosoma</taxon>
    </lineage>
</organism>
<dbReference type="OrthoDB" id="5497212at2"/>
<reference evidence="1 2" key="1">
    <citation type="submission" date="2018-11" db="EMBL/GenBank/DDBJ databases">
        <title>Genomic Encyclopedia of Type Strains, Phase IV (KMG-IV): sequencing the most valuable type-strain genomes for metagenomic binning, comparative biology and taxonomic classification.</title>
        <authorList>
            <person name="Goeker M."/>
        </authorList>
    </citation>
    <scope>NUCLEOTIDE SEQUENCE [LARGE SCALE GENOMIC DNA]</scope>
    <source>
        <strain evidence="1 2">DSM 22027</strain>
    </source>
</reference>
<protein>
    <submittedName>
        <fullName evidence="1">Uncharacterized protein</fullName>
    </submittedName>
</protein>